<evidence type="ECO:0000256" key="5">
    <source>
        <dbReference type="ARBA" id="ARBA00022729"/>
    </source>
</evidence>
<dbReference type="Gene3D" id="3.40.190.10">
    <property type="entry name" value="Periplasmic binding protein-like II"/>
    <property type="match status" value="1"/>
</dbReference>
<sequence length="668" mass="77183">MRKIYDILTSIVKSINIKAISIDVSDDGVVSTLVNDFNDYSIKNNLNITLDLTLFTSKNSTVHTTGDTITIQSLLENKSRKYDLYIYTFPYAPQFSEHLLDLNNYISKDIINLYDSEIFRETNIINNRLIGFPINRSFTVLYSNKKLLKDYNKSIPKTWEELLNTTNYILEEERNKGHTSLLGLTGLFGDDSGGSVTISEMLGSYRKTISSDYPDLTSQEAVDALEMYKKLLTVASSGYESIFKTIYIGDSIFIKYWNYEDLYPLYEISELPGWKEGISVSNIGGLDIGITKYTDKENILASIKVLEFMFSKEEQKEMILKKKIYTGIKDLYDDDDVCSIVKCNFYKNLQLFPYYNFNRKDYTEYSSKIRKYVYEFTNGNKTASEVLNDMNNLSSICQIKLNGENSSYGIILFILTLMVSLIIIGTFLILTIERFKPFFQFLPMDFWYIILLGILCHTVLNFTDYGEILSYKCTIQMFLYYIGFTLTFTPFLYKLIENLPEQYQNDYTKKITKNRYILLVILILCDILFTLIKIGSSDNVTIVIAGNGKIYQQCKLNGFSSIVIAHINIGIKALIFLGIGFISFLEWNTNEIKNDIHMSISTLYINIISIIMIAILKFFKFDNYIIYCILSKMFNFCLVISNYIAFFGIRIVLGFIRRNDIPPVKQVE</sequence>
<keyword evidence="11" id="KW-1185">Reference proteome</keyword>
<dbReference type="AlphaFoldDB" id="A0A1Y1XL29"/>
<evidence type="ECO:0000256" key="1">
    <source>
        <dbReference type="ARBA" id="ARBA00004141"/>
    </source>
</evidence>
<proteinExistence type="inferred from homology"/>
<feature type="transmembrane region" description="Helical" evidence="8">
    <location>
        <begin position="624"/>
        <end position="649"/>
    </location>
</feature>
<comment type="similarity">
    <text evidence="2">Belongs to the bacterial solute-binding protein 1 family.</text>
</comment>
<reference evidence="10 11" key="2">
    <citation type="submission" date="2016-08" db="EMBL/GenBank/DDBJ databases">
        <title>Pervasive Adenine N6-methylation of Active Genes in Fungi.</title>
        <authorList>
            <consortium name="DOE Joint Genome Institute"/>
            <person name="Mondo S.J."/>
            <person name="Dannebaum R.O."/>
            <person name="Kuo R.C."/>
            <person name="Labutti K."/>
            <person name="Haridas S."/>
            <person name="Kuo A."/>
            <person name="Salamov A."/>
            <person name="Ahrendt S.R."/>
            <person name="Lipzen A."/>
            <person name="Sullivan W."/>
            <person name="Andreopoulos W.B."/>
            <person name="Clum A."/>
            <person name="Lindquist E."/>
            <person name="Daum C."/>
            <person name="Ramamoorthy G.K."/>
            <person name="Gryganskyi A."/>
            <person name="Culley D."/>
            <person name="Magnuson J.K."/>
            <person name="James T.Y."/>
            <person name="O'Malley M.A."/>
            <person name="Stajich J.E."/>
            <person name="Spatafora J.W."/>
            <person name="Visel A."/>
            <person name="Grigoriev I.V."/>
        </authorList>
    </citation>
    <scope>NUCLEOTIDE SEQUENCE [LARGE SCALE GENOMIC DNA]</scope>
    <source>
        <strain evidence="10 11">S4</strain>
    </source>
</reference>
<feature type="transmembrane region" description="Helical" evidence="8">
    <location>
        <begin position="556"/>
        <end position="584"/>
    </location>
</feature>
<evidence type="ECO:0000256" key="2">
    <source>
        <dbReference type="ARBA" id="ARBA00008520"/>
    </source>
</evidence>
<accession>A0A1Y1XL29</accession>
<protein>
    <submittedName>
        <fullName evidence="10">Periplasmic binding protein-like II</fullName>
    </submittedName>
</protein>
<keyword evidence="6 8" id="KW-1133">Transmembrane helix</keyword>
<reference evidence="10 11" key="1">
    <citation type="submission" date="2016-08" db="EMBL/GenBank/DDBJ databases">
        <title>A Parts List for Fungal Cellulosomes Revealed by Comparative Genomics.</title>
        <authorList>
            <consortium name="DOE Joint Genome Institute"/>
            <person name="Haitjema C.H."/>
            <person name="Gilmore S.P."/>
            <person name="Henske J.K."/>
            <person name="Solomon K.V."/>
            <person name="De Groot R."/>
            <person name="Kuo A."/>
            <person name="Mondo S.J."/>
            <person name="Salamov A.A."/>
            <person name="Labutti K."/>
            <person name="Zhao Z."/>
            <person name="Chiniquy J."/>
            <person name="Barry K."/>
            <person name="Brewer H.M."/>
            <person name="Purvine S.O."/>
            <person name="Wright A.T."/>
            <person name="Boxma B."/>
            <person name="Van Alen T."/>
            <person name="Hackstein J.H."/>
            <person name="Baker S.E."/>
            <person name="Grigoriev I.V."/>
            <person name="O'Malley M.A."/>
        </authorList>
    </citation>
    <scope>NUCLEOTIDE SEQUENCE [LARGE SCALE GENOMIC DNA]</scope>
    <source>
        <strain evidence="10 11">S4</strain>
    </source>
</reference>
<evidence type="ECO:0000256" key="3">
    <source>
        <dbReference type="ARBA" id="ARBA00022448"/>
    </source>
</evidence>
<dbReference type="Proteomes" id="UP000193944">
    <property type="component" value="Unassembled WGS sequence"/>
</dbReference>
<comment type="subcellular location">
    <subcellularLocation>
        <location evidence="1">Membrane</location>
        <topology evidence="1">Multi-pass membrane protein</topology>
    </subcellularLocation>
</comment>
<dbReference type="InterPro" id="IPR050490">
    <property type="entry name" value="Bact_solute-bd_prot1"/>
</dbReference>
<feature type="transmembrane region" description="Helical" evidence="8">
    <location>
        <begin position="475"/>
        <end position="496"/>
    </location>
</feature>
<dbReference type="OrthoDB" id="2021138at2759"/>
<keyword evidence="4 8" id="KW-0812">Transmembrane</keyword>
<dbReference type="EMBL" id="MCFG01000024">
    <property type="protein sequence ID" value="ORX86176.1"/>
    <property type="molecule type" value="Genomic_DNA"/>
</dbReference>
<dbReference type="SUPFAM" id="SSF53850">
    <property type="entry name" value="Periplasmic binding protein-like II"/>
    <property type="match status" value="1"/>
</dbReference>
<evidence type="ECO:0000256" key="8">
    <source>
        <dbReference type="SAM" id="Phobius"/>
    </source>
</evidence>
<dbReference type="Pfam" id="PF13416">
    <property type="entry name" value="SBP_bac_8"/>
    <property type="match status" value="1"/>
</dbReference>
<dbReference type="InterPro" id="IPR017978">
    <property type="entry name" value="GPCR_3_C"/>
</dbReference>
<evidence type="ECO:0000256" key="6">
    <source>
        <dbReference type="ARBA" id="ARBA00022989"/>
    </source>
</evidence>
<keyword evidence="3" id="KW-0813">Transport</keyword>
<evidence type="ECO:0000313" key="10">
    <source>
        <dbReference type="EMBL" id="ORX86176.1"/>
    </source>
</evidence>
<organism evidence="10 11">
    <name type="scientific">Anaeromyces robustus</name>
    <dbReference type="NCBI Taxonomy" id="1754192"/>
    <lineage>
        <taxon>Eukaryota</taxon>
        <taxon>Fungi</taxon>
        <taxon>Fungi incertae sedis</taxon>
        <taxon>Chytridiomycota</taxon>
        <taxon>Chytridiomycota incertae sedis</taxon>
        <taxon>Neocallimastigomycetes</taxon>
        <taxon>Neocallimastigales</taxon>
        <taxon>Neocallimastigaceae</taxon>
        <taxon>Anaeromyces</taxon>
    </lineage>
</organism>
<feature type="domain" description="G-protein coupled receptors family 3 profile" evidence="9">
    <location>
        <begin position="406"/>
        <end position="642"/>
    </location>
</feature>
<evidence type="ECO:0000256" key="4">
    <source>
        <dbReference type="ARBA" id="ARBA00022692"/>
    </source>
</evidence>
<dbReference type="GO" id="GO:0016020">
    <property type="term" value="C:membrane"/>
    <property type="evidence" value="ECO:0007669"/>
    <property type="project" value="UniProtKB-SubCell"/>
</dbReference>
<feature type="transmembrane region" description="Helical" evidence="8">
    <location>
        <begin position="516"/>
        <end position="536"/>
    </location>
</feature>
<dbReference type="InterPro" id="IPR006059">
    <property type="entry name" value="SBP"/>
</dbReference>
<evidence type="ECO:0000256" key="7">
    <source>
        <dbReference type="ARBA" id="ARBA00023136"/>
    </source>
</evidence>
<keyword evidence="7 8" id="KW-0472">Membrane</keyword>
<dbReference type="PANTHER" id="PTHR43649:SF34">
    <property type="entry name" value="ABC TRANSPORTER PERIPLASMIC-BINDING PROTEIN YCJN-RELATED"/>
    <property type="match status" value="1"/>
</dbReference>
<comment type="caution">
    <text evidence="10">The sequence shown here is derived from an EMBL/GenBank/DDBJ whole genome shotgun (WGS) entry which is preliminary data.</text>
</comment>
<feature type="transmembrane region" description="Helical" evidence="8">
    <location>
        <begin position="444"/>
        <end position="463"/>
    </location>
</feature>
<evidence type="ECO:0000313" key="11">
    <source>
        <dbReference type="Proteomes" id="UP000193944"/>
    </source>
</evidence>
<dbReference type="GO" id="GO:0004930">
    <property type="term" value="F:G protein-coupled receptor activity"/>
    <property type="evidence" value="ECO:0007669"/>
    <property type="project" value="InterPro"/>
</dbReference>
<dbReference type="PANTHER" id="PTHR43649">
    <property type="entry name" value="ARABINOSE-BINDING PROTEIN-RELATED"/>
    <property type="match status" value="1"/>
</dbReference>
<gene>
    <name evidence="10" type="ORF">BCR32DRAFT_290163</name>
</gene>
<feature type="transmembrane region" description="Helical" evidence="8">
    <location>
        <begin position="408"/>
        <end position="432"/>
    </location>
</feature>
<feature type="transmembrane region" description="Helical" evidence="8">
    <location>
        <begin position="596"/>
        <end position="618"/>
    </location>
</feature>
<evidence type="ECO:0000259" key="9">
    <source>
        <dbReference type="Pfam" id="PF00003"/>
    </source>
</evidence>
<dbReference type="Pfam" id="PF00003">
    <property type="entry name" value="7tm_3"/>
    <property type="match status" value="1"/>
</dbReference>
<keyword evidence="5" id="KW-0732">Signal</keyword>
<name>A0A1Y1XL29_9FUNG</name>